<accession>A0A2M9B4P1</accession>
<dbReference type="AlphaFoldDB" id="A0A2M9B4P1"/>
<keyword evidence="2" id="KW-1185">Reference proteome</keyword>
<reference evidence="1 2" key="1">
    <citation type="submission" date="2017-11" db="EMBL/GenBank/DDBJ databases">
        <title>Genomic Encyclopedia of Archaeal and Bacterial Type Strains, Phase II (KMG-II): From Individual Species to Whole Genera.</title>
        <authorList>
            <person name="Goeker M."/>
        </authorList>
    </citation>
    <scope>NUCLEOTIDE SEQUENCE [LARGE SCALE GENOMIC DNA]</scope>
    <source>
        <strain evidence="1 2">DSM 11115</strain>
    </source>
</reference>
<organism evidence="1 2">
    <name type="scientific">Hymenobacter chitinivorans DSM 11115</name>
    <dbReference type="NCBI Taxonomy" id="1121954"/>
    <lineage>
        <taxon>Bacteria</taxon>
        <taxon>Pseudomonadati</taxon>
        <taxon>Bacteroidota</taxon>
        <taxon>Cytophagia</taxon>
        <taxon>Cytophagales</taxon>
        <taxon>Hymenobacteraceae</taxon>
        <taxon>Hymenobacter</taxon>
    </lineage>
</organism>
<dbReference type="EMBL" id="PGFA01000003">
    <property type="protein sequence ID" value="PJJ52914.1"/>
    <property type="molecule type" value="Genomic_DNA"/>
</dbReference>
<protein>
    <submittedName>
        <fullName evidence="1">Uncharacterized protein</fullName>
    </submittedName>
</protein>
<gene>
    <name evidence="1" type="ORF">CLV45_3571</name>
</gene>
<evidence type="ECO:0000313" key="2">
    <source>
        <dbReference type="Proteomes" id="UP000228535"/>
    </source>
</evidence>
<comment type="caution">
    <text evidence="1">The sequence shown here is derived from an EMBL/GenBank/DDBJ whole genome shotgun (WGS) entry which is preliminary data.</text>
</comment>
<sequence>MDIPPTTWARANEAIAGLHPWLNEQTAAQIKTRYGLATYALVQDAYHTALDYPVDWTKEALDTVLPQVEHRLRQIYPFLTNESIRRLSGCFAYAWQ</sequence>
<name>A0A2M9B4P1_9BACT</name>
<dbReference type="Proteomes" id="UP000228535">
    <property type="component" value="Unassembled WGS sequence"/>
</dbReference>
<dbReference type="RefSeq" id="WP_100337830.1">
    <property type="nucleotide sequence ID" value="NZ_PGFA01000003.1"/>
</dbReference>
<evidence type="ECO:0000313" key="1">
    <source>
        <dbReference type="EMBL" id="PJJ52914.1"/>
    </source>
</evidence>
<proteinExistence type="predicted"/>
<dbReference type="OrthoDB" id="894353at2"/>